<name>A0A7K1SC58_9BACT</name>
<dbReference type="Gene3D" id="2.180.10.10">
    <property type="entry name" value="RHS repeat-associated core"/>
    <property type="match status" value="1"/>
</dbReference>
<proteinExistence type="predicted"/>
<comment type="caution">
    <text evidence="2">The sequence shown here is derived from an EMBL/GenBank/DDBJ whole genome shotgun (WGS) entry which is preliminary data.</text>
</comment>
<evidence type="ECO:0000313" key="3">
    <source>
        <dbReference type="Proteomes" id="UP000436006"/>
    </source>
</evidence>
<organism evidence="2 3">
    <name type="scientific">Spirosoma arboris</name>
    <dbReference type="NCBI Taxonomy" id="2682092"/>
    <lineage>
        <taxon>Bacteria</taxon>
        <taxon>Pseudomonadati</taxon>
        <taxon>Bacteroidota</taxon>
        <taxon>Cytophagia</taxon>
        <taxon>Cytophagales</taxon>
        <taxon>Cytophagaceae</taxon>
        <taxon>Spirosoma</taxon>
    </lineage>
</organism>
<feature type="chain" id="PRO_5029640829" description="DUF4595 domain-containing protein" evidence="1">
    <location>
        <begin position="23"/>
        <end position="278"/>
    </location>
</feature>
<evidence type="ECO:0008006" key="4">
    <source>
        <dbReference type="Google" id="ProtNLM"/>
    </source>
</evidence>
<reference evidence="2 3" key="1">
    <citation type="submission" date="2019-12" db="EMBL/GenBank/DDBJ databases">
        <title>Spirosoma sp. HMF4905 genome sequencing and assembly.</title>
        <authorList>
            <person name="Kang H."/>
            <person name="Cha I."/>
            <person name="Kim H."/>
            <person name="Joh K."/>
        </authorList>
    </citation>
    <scope>NUCLEOTIDE SEQUENCE [LARGE SCALE GENOMIC DNA]</scope>
    <source>
        <strain evidence="2 3">HMF4905</strain>
    </source>
</reference>
<feature type="signal peptide" evidence="1">
    <location>
        <begin position="1"/>
        <end position="22"/>
    </location>
</feature>
<keyword evidence="1" id="KW-0732">Signal</keyword>
<dbReference type="EMBL" id="WPIN01000004">
    <property type="protein sequence ID" value="MVM31146.1"/>
    <property type="molecule type" value="Genomic_DNA"/>
</dbReference>
<accession>A0A7K1SC58</accession>
<gene>
    <name evidence="2" type="ORF">GO755_13980</name>
</gene>
<evidence type="ECO:0000256" key="1">
    <source>
        <dbReference type="SAM" id="SignalP"/>
    </source>
</evidence>
<dbReference type="AlphaFoldDB" id="A0A7K1SC58"/>
<keyword evidence="3" id="KW-1185">Reference proteome</keyword>
<sequence length="278" mass="31077">MKQLRLALVLCMMAQIILNCNPSDVNPPGQTDASCKLLFIDRGNGYTYTYTYNEAGFIAKMMIDVPKNTTSLKDTYLYTFSYTSTNQIREATITVNGKTPAKVTDRGIGDAVSFTWTDGKLTKLVDKLGNKPFLTTSLTYDERDRITKIQADADPTISTSFETQYSYDTQGNFRVSEPDGKGGYYYEDVTIDRTTTNAESLLSAHGLPFDIFYTLPWMSNSYTSIKGYEVDPTGKAVLVTEYKLINVVKNSRNIATKQTIENNGKQRIVTATLADCDR</sequence>
<evidence type="ECO:0000313" key="2">
    <source>
        <dbReference type="EMBL" id="MVM31146.1"/>
    </source>
</evidence>
<dbReference type="RefSeq" id="WP_157585728.1">
    <property type="nucleotide sequence ID" value="NZ_WPIN01000004.1"/>
</dbReference>
<protein>
    <recommendedName>
        <fullName evidence="4">DUF4595 domain-containing protein</fullName>
    </recommendedName>
</protein>
<dbReference type="Proteomes" id="UP000436006">
    <property type="component" value="Unassembled WGS sequence"/>
</dbReference>